<dbReference type="EMBL" id="JAHRIO010038974">
    <property type="protein sequence ID" value="MEQ2170339.1"/>
    <property type="molecule type" value="Genomic_DNA"/>
</dbReference>
<evidence type="ECO:0000313" key="2">
    <source>
        <dbReference type="EMBL" id="MEQ2170339.1"/>
    </source>
</evidence>
<protein>
    <submittedName>
        <fullName evidence="2">Uncharacterized protein</fullName>
    </submittedName>
</protein>
<accession>A0ABV0NHL6</accession>
<evidence type="ECO:0000313" key="3">
    <source>
        <dbReference type="Proteomes" id="UP001476798"/>
    </source>
</evidence>
<name>A0ABV0NHL6_9TELE</name>
<reference evidence="2 3" key="1">
    <citation type="submission" date="2021-06" db="EMBL/GenBank/DDBJ databases">
        <authorList>
            <person name="Palmer J.M."/>
        </authorList>
    </citation>
    <scope>NUCLEOTIDE SEQUENCE [LARGE SCALE GENOMIC DNA]</scope>
    <source>
        <strain evidence="2 3">GA_2019</strain>
        <tissue evidence="2">Muscle</tissue>
    </source>
</reference>
<organism evidence="2 3">
    <name type="scientific">Goodea atripinnis</name>
    <dbReference type="NCBI Taxonomy" id="208336"/>
    <lineage>
        <taxon>Eukaryota</taxon>
        <taxon>Metazoa</taxon>
        <taxon>Chordata</taxon>
        <taxon>Craniata</taxon>
        <taxon>Vertebrata</taxon>
        <taxon>Euteleostomi</taxon>
        <taxon>Actinopterygii</taxon>
        <taxon>Neopterygii</taxon>
        <taxon>Teleostei</taxon>
        <taxon>Neoteleostei</taxon>
        <taxon>Acanthomorphata</taxon>
        <taxon>Ovalentaria</taxon>
        <taxon>Atherinomorphae</taxon>
        <taxon>Cyprinodontiformes</taxon>
        <taxon>Goodeidae</taxon>
        <taxon>Goodea</taxon>
    </lineage>
</organism>
<keyword evidence="3" id="KW-1185">Reference proteome</keyword>
<gene>
    <name evidence="2" type="ORF">GOODEAATRI_034476</name>
</gene>
<comment type="caution">
    <text evidence="2">The sequence shown here is derived from an EMBL/GenBank/DDBJ whole genome shotgun (WGS) entry which is preliminary data.</text>
</comment>
<proteinExistence type="predicted"/>
<sequence>IPLWAAPNSQQRWFQRGVANRAADGHVAVQRHGREPHEGRGAQRVRHLRPAHPQQRRWQDHGCFHTSEQS</sequence>
<feature type="non-terminal residue" evidence="2">
    <location>
        <position position="1"/>
    </location>
</feature>
<evidence type="ECO:0000256" key="1">
    <source>
        <dbReference type="SAM" id="MobiDB-lite"/>
    </source>
</evidence>
<feature type="compositionally biased region" description="Basic and acidic residues" evidence="1">
    <location>
        <begin position="32"/>
        <end position="41"/>
    </location>
</feature>
<dbReference type="Proteomes" id="UP001476798">
    <property type="component" value="Unassembled WGS sequence"/>
</dbReference>
<feature type="region of interest" description="Disordered" evidence="1">
    <location>
        <begin position="31"/>
        <end position="70"/>
    </location>
</feature>